<evidence type="ECO:0000256" key="1">
    <source>
        <dbReference type="SAM" id="Phobius"/>
    </source>
</evidence>
<reference evidence="2 3" key="1">
    <citation type="journal article" date="2013" name="BMC Genomics">
        <title>The miniature genome of a carnivorous plant Genlisea aurea contains a low number of genes and short non-coding sequences.</title>
        <authorList>
            <person name="Leushkin E.V."/>
            <person name="Sutormin R.A."/>
            <person name="Nabieva E.R."/>
            <person name="Penin A.A."/>
            <person name="Kondrashov A.S."/>
            <person name="Logacheva M.D."/>
        </authorList>
    </citation>
    <scope>NUCLEOTIDE SEQUENCE [LARGE SCALE GENOMIC DNA]</scope>
</reference>
<gene>
    <name evidence="2" type="ORF">M569_05441</name>
</gene>
<proteinExistence type="predicted"/>
<organism evidence="2 3">
    <name type="scientific">Genlisea aurea</name>
    <dbReference type="NCBI Taxonomy" id="192259"/>
    <lineage>
        <taxon>Eukaryota</taxon>
        <taxon>Viridiplantae</taxon>
        <taxon>Streptophyta</taxon>
        <taxon>Embryophyta</taxon>
        <taxon>Tracheophyta</taxon>
        <taxon>Spermatophyta</taxon>
        <taxon>Magnoliopsida</taxon>
        <taxon>eudicotyledons</taxon>
        <taxon>Gunneridae</taxon>
        <taxon>Pentapetalae</taxon>
        <taxon>asterids</taxon>
        <taxon>lamiids</taxon>
        <taxon>Lamiales</taxon>
        <taxon>Lentibulariaceae</taxon>
        <taxon>Genlisea</taxon>
    </lineage>
</organism>
<keyword evidence="1" id="KW-0812">Transmembrane</keyword>
<feature type="transmembrane region" description="Helical" evidence="1">
    <location>
        <begin position="57"/>
        <end position="79"/>
    </location>
</feature>
<comment type="caution">
    <text evidence="2">The sequence shown here is derived from an EMBL/GenBank/DDBJ whole genome shotgun (WGS) entry which is preliminary data.</text>
</comment>
<dbReference type="AlphaFoldDB" id="S8CWK3"/>
<dbReference type="SUPFAM" id="SSF53335">
    <property type="entry name" value="S-adenosyl-L-methionine-dependent methyltransferases"/>
    <property type="match status" value="1"/>
</dbReference>
<name>S8CWK3_9LAMI</name>
<dbReference type="Gene3D" id="3.40.50.150">
    <property type="entry name" value="Vaccinia Virus protein VP39"/>
    <property type="match status" value="1"/>
</dbReference>
<evidence type="ECO:0000313" key="2">
    <source>
        <dbReference type="EMBL" id="EPS69326.1"/>
    </source>
</evidence>
<accession>S8CWK3</accession>
<evidence type="ECO:0000313" key="3">
    <source>
        <dbReference type="Proteomes" id="UP000015453"/>
    </source>
</evidence>
<keyword evidence="1" id="KW-0472">Membrane</keyword>
<keyword evidence="1" id="KW-1133">Transmembrane helix</keyword>
<dbReference type="EMBL" id="AUSU01002174">
    <property type="protein sequence ID" value="EPS69326.1"/>
    <property type="molecule type" value="Genomic_DNA"/>
</dbReference>
<dbReference type="Proteomes" id="UP000015453">
    <property type="component" value="Unassembled WGS sequence"/>
</dbReference>
<keyword evidence="3" id="KW-1185">Reference proteome</keyword>
<dbReference type="InterPro" id="IPR029063">
    <property type="entry name" value="SAM-dependent_MTases_sf"/>
</dbReference>
<dbReference type="OrthoDB" id="411785at2759"/>
<sequence length="100" mass="11480">MVIGEETSSVAFMAQAYGEVWYWENRYAQDPVAFDWYQKYPFLAPVIHLYIPRSQPILVVGCGNSGIVACGFAILICVYRDLDDSLLVDMLLRFYRDLDS</sequence>
<protein>
    <submittedName>
        <fullName evidence="2">Uncharacterized protein</fullName>
    </submittedName>
</protein>
<feature type="non-terminal residue" evidence="2">
    <location>
        <position position="100"/>
    </location>
</feature>